<gene>
    <name evidence="2" type="ORF">ACFPQ9_42640</name>
</gene>
<accession>A0ABW0D0H5</accession>
<dbReference type="InterPro" id="IPR016084">
    <property type="entry name" value="Haem_Oase-like_multi-hlx"/>
</dbReference>
<comment type="caution">
    <text evidence="2">The sequence shown here is derived from an EMBL/GenBank/DDBJ whole genome shotgun (WGS) entry which is preliminary data.</text>
</comment>
<evidence type="ECO:0000256" key="1">
    <source>
        <dbReference type="SAM" id="MobiDB-lite"/>
    </source>
</evidence>
<dbReference type="EMBL" id="JBHSKM010000050">
    <property type="protein sequence ID" value="MFC5220526.1"/>
    <property type="molecule type" value="Genomic_DNA"/>
</dbReference>
<feature type="compositionally biased region" description="Basic residues" evidence="1">
    <location>
        <begin position="726"/>
        <end position="735"/>
    </location>
</feature>
<dbReference type="Pfam" id="PF14518">
    <property type="entry name" value="Haem_oxygenas_2"/>
    <property type="match status" value="1"/>
</dbReference>
<dbReference type="RefSeq" id="WP_380865404.1">
    <property type="nucleotide sequence ID" value="NZ_JBHSKM010000050.1"/>
</dbReference>
<reference evidence="3" key="1">
    <citation type="journal article" date="2019" name="Int. J. Syst. Evol. Microbiol.">
        <title>The Global Catalogue of Microorganisms (GCM) 10K type strain sequencing project: providing services to taxonomists for standard genome sequencing and annotation.</title>
        <authorList>
            <consortium name="The Broad Institute Genomics Platform"/>
            <consortium name="The Broad Institute Genome Sequencing Center for Infectious Disease"/>
            <person name="Wu L."/>
            <person name="Ma J."/>
        </authorList>
    </citation>
    <scope>NUCLEOTIDE SEQUENCE [LARGE SCALE GENOMIC DNA]</scope>
    <source>
        <strain evidence="3">KCTC 42586</strain>
    </source>
</reference>
<feature type="compositionally biased region" description="Basic and acidic residues" evidence="1">
    <location>
        <begin position="736"/>
        <end position="745"/>
    </location>
</feature>
<evidence type="ECO:0000313" key="2">
    <source>
        <dbReference type="EMBL" id="MFC5220526.1"/>
    </source>
</evidence>
<evidence type="ECO:0000313" key="3">
    <source>
        <dbReference type="Proteomes" id="UP001596263"/>
    </source>
</evidence>
<keyword evidence="3" id="KW-1185">Reference proteome</keyword>
<feature type="region of interest" description="Disordered" evidence="1">
    <location>
        <begin position="1"/>
        <end position="20"/>
    </location>
</feature>
<sequence>MQRQQATAGPADHRSRAGAPDCRTLYVQAADPEGFTPPVTIPEACTAVPAEPHNELKRLERRAADWSDAARVAYRELAESAVDPEARDALVRRAAMGAAPLALVSGAWLQWLSGPGNGDTESTMRVLSLYAEDLGEGHCGADRGNAYRAMLHQLRLAERAAPTARLAQDPHLSDLAFALPGPLLAMSRRPDAYRAELLGADLCLRAVGLLPPLAAIRELLPEAADWAALDPGAARRAEAPHGLDLARAAVAALLDEAPAAPGLLAGFRWTLATVRQWSTALHKELSTALDPAYEMAELLRLRAREAALYHREFEFEGRSLADWFAEARTDPEGLLRALATSRLVRPGRPERSPLLQGLIAENGPMFRIFSPGDQAVIRRWIRALPATPTGQARHTPPAGRVLPTVEEGVQTVEEAPQPVEEGTRTVEEGPRPVVVRPVADVSDAPPGTLRDAYHLLLSRSDSPAVRRFATRYVRGWLARSRVGWDRAEHLPPERWDPRGLRPWLQEQHDRHGEEFEQGADTPLPSKEALVDATVQLAPLTLIDGSWLQGFTDYGHASSDVGHLLFSTYWDELGNGDLNLNHPLIYREVLREMGVDLPPTASREFAHWPGFRDESFELPVYWLSIGRLPRTFLPEVLGLNVAMELSGVGGSYRRARIALEAYGFSTRFVDIHNTIDNVATGHSAWAADAVDAYMATVPSVLGPGCEPEIWERVRTGYRSLNPPSGLRARRAARRAQRVHDTEGDIH</sequence>
<dbReference type="SMART" id="SM01236">
    <property type="entry name" value="Haem_oxygenase_2"/>
    <property type="match status" value="1"/>
</dbReference>
<dbReference type="Proteomes" id="UP001596263">
    <property type="component" value="Unassembled WGS sequence"/>
</dbReference>
<name>A0ABW0D0H5_STRCD</name>
<organism evidence="2 3">
    <name type="scientific">Streptomyces coerulescens</name>
    <dbReference type="NCBI Taxonomy" id="29304"/>
    <lineage>
        <taxon>Bacteria</taxon>
        <taxon>Bacillati</taxon>
        <taxon>Actinomycetota</taxon>
        <taxon>Actinomycetes</taxon>
        <taxon>Kitasatosporales</taxon>
        <taxon>Streptomycetaceae</taxon>
        <taxon>Streptomyces</taxon>
    </lineage>
</organism>
<protein>
    <submittedName>
        <fullName evidence="2">Iron-containing redox enzyme family protein</fullName>
    </submittedName>
</protein>
<feature type="region of interest" description="Disordered" evidence="1">
    <location>
        <begin position="723"/>
        <end position="745"/>
    </location>
</feature>
<dbReference type="Gene3D" id="1.20.910.10">
    <property type="entry name" value="Heme oxygenase-like"/>
    <property type="match status" value="1"/>
</dbReference>
<proteinExistence type="predicted"/>